<gene>
    <name evidence="1" type="ORF">GWK17_00375</name>
</gene>
<dbReference type="Proteomes" id="UP000587942">
    <property type="component" value="Unassembled WGS sequence"/>
</dbReference>
<name>A0A846TAT9_9BACI</name>
<dbReference type="AlphaFoldDB" id="A0A846TAT9"/>
<organism evidence="1 2">
    <name type="scientific">Mesobacillus selenatarsenatis</name>
    <dbReference type="NCBI Taxonomy" id="388741"/>
    <lineage>
        <taxon>Bacteria</taxon>
        <taxon>Bacillati</taxon>
        <taxon>Bacillota</taxon>
        <taxon>Bacilli</taxon>
        <taxon>Bacillales</taxon>
        <taxon>Bacillaceae</taxon>
        <taxon>Mesobacillus</taxon>
    </lineage>
</organism>
<sequence length="254" mass="30032">MREKQTGKLLADYHLETYLQCPYKFYHRFVAGKKLNEYSWRQVVQNSVNLIVHQYYSLPPNARSKVTVLRLIQQYWSHIPLHLFQDKAQYYTILAKMTDHLLQALTKKEIDNSPLFLYEQFQTSIEEINVSLKFEVGNWSDRSFTVTKFLVDADDSMAKLYTYLTILFSHTAFGMLPEKVEVITLLDGNHFQYSPAETDVQLAKAYFTELKENIRRPEEYTHIVSPQNCSHCVYEVECNFKNEVRDDKKPGYFH</sequence>
<comment type="caution">
    <text evidence="1">The sequence shown here is derived from an EMBL/GenBank/DDBJ whole genome shotgun (WGS) entry which is preliminary data.</text>
</comment>
<evidence type="ECO:0000313" key="2">
    <source>
        <dbReference type="Proteomes" id="UP000587942"/>
    </source>
</evidence>
<accession>A0A846TAT9</accession>
<evidence type="ECO:0000313" key="1">
    <source>
        <dbReference type="EMBL" id="NKE03939.1"/>
    </source>
</evidence>
<protein>
    <submittedName>
        <fullName evidence="1">PD-(D/E)XK nuclease family protein</fullName>
    </submittedName>
</protein>
<reference evidence="1 2" key="1">
    <citation type="submission" date="2020-03" db="EMBL/GenBank/DDBJ databases">
        <authorList>
            <person name="Sun Q."/>
        </authorList>
    </citation>
    <scope>NUCLEOTIDE SEQUENCE [LARGE SCALE GENOMIC DNA]</scope>
    <source>
        <strain evidence="1 2">KACC 21451</strain>
    </source>
</reference>
<dbReference type="RefSeq" id="WP_167830475.1">
    <property type="nucleotide sequence ID" value="NZ_JAAVUM010000001.1"/>
</dbReference>
<dbReference type="EMBL" id="JAAVUM010000001">
    <property type="protein sequence ID" value="NKE03939.1"/>
    <property type="molecule type" value="Genomic_DNA"/>
</dbReference>
<proteinExistence type="predicted"/>